<feature type="domain" description="HTH araC/xylS-type" evidence="4">
    <location>
        <begin position="170"/>
        <end position="268"/>
    </location>
</feature>
<protein>
    <submittedName>
        <fullName evidence="5">AraC family transcriptional regulator</fullName>
    </submittedName>
</protein>
<dbReference type="InterPro" id="IPR018060">
    <property type="entry name" value="HTH_AraC"/>
</dbReference>
<sequence length="275" mass="31995">MNQLKYLLGHAELKVLDFNIHTRTEMKTFGRSLPCTMMSYHKKGEARLSVNGSTYNIVPGTVVYIPPNVRHDHYKTSHEETVFLWWHFNYEIANIVDVLKLFQIPHTFKLRDSDRFENVFRQFRDLTDHSGILPSTILKQAKAMELLYLLLDNAVSGDEVFADPPAVNFLGILAKIVQHPERPISLQQLADELHMHPTYICNRFKELFGKSPIQAQKELKIQKAQTLLQTTELSVTEISQMLGFSEIQNFSRLFKTYIHVSPLEYRAVYKKMQRV</sequence>
<dbReference type="CDD" id="cd02208">
    <property type="entry name" value="cupin_RmlC-like"/>
    <property type="match status" value="1"/>
</dbReference>
<dbReference type="InterPro" id="IPR014710">
    <property type="entry name" value="RmlC-like_jellyroll"/>
</dbReference>
<dbReference type="SMART" id="SM00342">
    <property type="entry name" value="HTH_ARAC"/>
    <property type="match status" value="1"/>
</dbReference>
<proteinExistence type="predicted"/>
<dbReference type="Gene3D" id="2.60.120.10">
    <property type="entry name" value="Jelly Rolls"/>
    <property type="match status" value="1"/>
</dbReference>
<evidence type="ECO:0000259" key="4">
    <source>
        <dbReference type="PROSITE" id="PS01124"/>
    </source>
</evidence>
<dbReference type="InterPro" id="IPR009057">
    <property type="entry name" value="Homeodomain-like_sf"/>
</dbReference>
<dbReference type="Proteomes" id="UP001519887">
    <property type="component" value="Unassembled WGS sequence"/>
</dbReference>
<evidence type="ECO:0000256" key="3">
    <source>
        <dbReference type="ARBA" id="ARBA00023163"/>
    </source>
</evidence>
<dbReference type="EMBL" id="JAHZIK010000189">
    <property type="protein sequence ID" value="MBW7454356.1"/>
    <property type="molecule type" value="Genomic_DNA"/>
</dbReference>
<comment type="caution">
    <text evidence="5">The sequence shown here is derived from an EMBL/GenBank/DDBJ whole genome shotgun (WGS) entry which is preliminary data.</text>
</comment>
<reference evidence="5 6" key="1">
    <citation type="submission" date="2021-07" db="EMBL/GenBank/DDBJ databases">
        <title>Paenibacillus radiodurans sp. nov., isolated from the southeastern edge of Tengger Desert.</title>
        <authorList>
            <person name="Zhang G."/>
        </authorList>
    </citation>
    <scope>NUCLEOTIDE SEQUENCE [LARGE SCALE GENOMIC DNA]</scope>
    <source>
        <strain evidence="5 6">CCM 7311</strain>
    </source>
</reference>
<dbReference type="PRINTS" id="PR00032">
    <property type="entry name" value="HTHARAC"/>
</dbReference>
<dbReference type="SUPFAM" id="SSF51215">
    <property type="entry name" value="Regulatory protein AraC"/>
    <property type="match status" value="1"/>
</dbReference>
<dbReference type="PROSITE" id="PS01124">
    <property type="entry name" value="HTH_ARAC_FAMILY_2"/>
    <property type="match status" value="1"/>
</dbReference>
<dbReference type="Gene3D" id="1.10.10.60">
    <property type="entry name" value="Homeodomain-like"/>
    <property type="match status" value="2"/>
</dbReference>
<dbReference type="PANTHER" id="PTHR43280:SF28">
    <property type="entry name" value="HTH-TYPE TRANSCRIPTIONAL ACTIVATOR RHAS"/>
    <property type="match status" value="1"/>
</dbReference>
<keyword evidence="6" id="KW-1185">Reference proteome</keyword>
<dbReference type="InterPro" id="IPR037923">
    <property type="entry name" value="HTH-like"/>
</dbReference>
<gene>
    <name evidence="5" type="ORF">K0U00_09970</name>
</gene>
<dbReference type="Pfam" id="PF07883">
    <property type="entry name" value="Cupin_2"/>
    <property type="match status" value="1"/>
</dbReference>
<evidence type="ECO:0000256" key="1">
    <source>
        <dbReference type="ARBA" id="ARBA00023015"/>
    </source>
</evidence>
<keyword evidence="3" id="KW-0804">Transcription</keyword>
<dbReference type="RefSeq" id="WP_210045900.1">
    <property type="nucleotide sequence ID" value="NZ_JBHLVU010000015.1"/>
</dbReference>
<keyword evidence="2" id="KW-0238">DNA-binding</keyword>
<evidence type="ECO:0000313" key="5">
    <source>
        <dbReference type="EMBL" id="MBW7454356.1"/>
    </source>
</evidence>
<evidence type="ECO:0000313" key="6">
    <source>
        <dbReference type="Proteomes" id="UP001519887"/>
    </source>
</evidence>
<organism evidence="5 6">
    <name type="scientific">Paenibacillus sepulcri</name>
    <dbReference type="NCBI Taxonomy" id="359917"/>
    <lineage>
        <taxon>Bacteria</taxon>
        <taxon>Bacillati</taxon>
        <taxon>Bacillota</taxon>
        <taxon>Bacilli</taxon>
        <taxon>Bacillales</taxon>
        <taxon>Paenibacillaceae</taxon>
        <taxon>Paenibacillus</taxon>
    </lineage>
</organism>
<dbReference type="InterPro" id="IPR013096">
    <property type="entry name" value="Cupin_2"/>
</dbReference>
<dbReference type="Pfam" id="PF12833">
    <property type="entry name" value="HTH_18"/>
    <property type="match status" value="1"/>
</dbReference>
<keyword evidence="1" id="KW-0805">Transcription regulation</keyword>
<dbReference type="InterPro" id="IPR020449">
    <property type="entry name" value="Tscrpt_reg_AraC-type_HTH"/>
</dbReference>
<dbReference type="PANTHER" id="PTHR43280">
    <property type="entry name" value="ARAC-FAMILY TRANSCRIPTIONAL REGULATOR"/>
    <property type="match status" value="1"/>
</dbReference>
<evidence type="ECO:0000256" key="2">
    <source>
        <dbReference type="ARBA" id="ARBA00023125"/>
    </source>
</evidence>
<accession>A0ABS7C0C9</accession>
<name>A0ABS7C0C9_9BACL</name>
<dbReference type="SUPFAM" id="SSF46689">
    <property type="entry name" value="Homeodomain-like"/>
    <property type="match status" value="2"/>
</dbReference>